<evidence type="ECO:0000256" key="1">
    <source>
        <dbReference type="SAM" id="Phobius"/>
    </source>
</evidence>
<accession>A0A7L4WD50</accession>
<evidence type="ECO:0000313" key="3">
    <source>
        <dbReference type="Proteomes" id="UP000516280"/>
    </source>
</evidence>
<feature type="transmembrane region" description="Helical" evidence="1">
    <location>
        <begin position="126"/>
        <end position="147"/>
    </location>
</feature>
<keyword evidence="1" id="KW-0472">Membrane</keyword>
<reference evidence="2 3" key="1">
    <citation type="submission" date="2016-09" db="EMBL/GenBank/DDBJ databases">
        <title>Lactic acid bacteria from MAP meat Genome sequencing and assembly.</title>
        <authorList>
            <person name="Behr J."/>
            <person name="Hilgarth M."/>
            <person name="Vogel R.F."/>
        </authorList>
    </citation>
    <scope>NUCLEOTIDE SEQUENCE [LARGE SCALE GENOMIC DNA]</scope>
    <source>
        <strain evidence="2 3">TMW21615</strain>
    </source>
</reference>
<keyword evidence="1" id="KW-0812">Transmembrane</keyword>
<feature type="transmembrane region" description="Helical" evidence="1">
    <location>
        <begin position="95"/>
        <end position="114"/>
    </location>
</feature>
<feature type="transmembrane region" description="Helical" evidence="1">
    <location>
        <begin position="159"/>
        <end position="181"/>
    </location>
</feature>
<gene>
    <name evidence="2" type="ORF">BHS01_04565</name>
</gene>
<sequence length="222" mass="25249">MRQHATTYRKEIKQLKQHLSAENLQYFEDFYESLQLHGIRYSEADLNQNSYNYLLDLVDAQKDGMTAWQLFGSSPDDPGKNLVVNMKKMSSKSQLNYMFLGSFLVISGILASRVSWTSSADTKISLVYILVMFAWTLLFVGFILKIFTLQIKLKNKVLGYLILWLYCSAFMTAGIFAIKYLTSMTLISVPIMIGRTIVIVGGICNILVLVKLVNNDKKQKAV</sequence>
<dbReference type="SUPFAM" id="SSF158560">
    <property type="entry name" value="BH3980-like"/>
    <property type="match status" value="1"/>
</dbReference>
<organism evidence="2 3">
    <name type="scientific">Pseudolactococcus paracarnosus</name>
    <dbReference type="NCBI Taxonomy" id="2749962"/>
    <lineage>
        <taxon>Bacteria</taxon>
        <taxon>Bacillati</taxon>
        <taxon>Bacillota</taxon>
        <taxon>Bacilli</taxon>
        <taxon>Lactobacillales</taxon>
        <taxon>Streptococcaceae</taxon>
        <taxon>Pseudolactococcus</taxon>
    </lineage>
</organism>
<feature type="transmembrane region" description="Helical" evidence="1">
    <location>
        <begin position="187"/>
        <end position="210"/>
    </location>
</feature>
<dbReference type="RefSeq" id="WP_162542424.1">
    <property type="nucleotide sequence ID" value="NZ_CP017195.1"/>
</dbReference>
<proteinExistence type="predicted"/>
<evidence type="ECO:0000313" key="2">
    <source>
        <dbReference type="EMBL" id="QDJ27844.1"/>
    </source>
</evidence>
<protein>
    <recommendedName>
        <fullName evidence="4">DUF1129 family protein</fullName>
    </recommendedName>
</protein>
<evidence type="ECO:0008006" key="4">
    <source>
        <dbReference type="Google" id="ProtNLM"/>
    </source>
</evidence>
<dbReference type="Proteomes" id="UP000516280">
    <property type="component" value="Chromosome"/>
</dbReference>
<dbReference type="EMBL" id="CP017195">
    <property type="protein sequence ID" value="QDJ27844.1"/>
    <property type="molecule type" value="Genomic_DNA"/>
</dbReference>
<keyword evidence="1" id="KW-1133">Transmembrane helix</keyword>
<name>A0A7L4WD50_9LACT</name>
<dbReference type="AlphaFoldDB" id="A0A7L4WD50"/>
<dbReference type="KEGG" id="lpaa:BHS01_04565"/>